<evidence type="ECO:0000259" key="11">
    <source>
        <dbReference type="Pfam" id="PF14368"/>
    </source>
</evidence>
<evidence type="ECO:0000256" key="5">
    <source>
        <dbReference type="ARBA" id="ARBA00022729"/>
    </source>
</evidence>
<dbReference type="InterPro" id="IPR036312">
    <property type="entry name" value="Bifun_inhib/LTP/seed_sf"/>
</dbReference>
<dbReference type="Gene3D" id="1.10.110.10">
    <property type="entry name" value="Plant lipid-transfer and hydrophobic proteins"/>
    <property type="match status" value="1"/>
</dbReference>
<evidence type="ECO:0000256" key="6">
    <source>
        <dbReference type="ARBA" id="ARBA00023136"/>
    </source>
</evidence>
<evidence type="ECO:0000256" key="4">
    <source>
        <dbReference type="ARBA" id="ARBA00022622"/>
    </source>
</evidence>
<dbReference type="Proteomes" id="UP000694864">
    <property type="component" value="Chromosome 13"/>
</dbReference>
<dbReference type="SUPFAM" id="SSF47699">
    <property type="entry name" value="Bifunctional inhibitor/lipid-transfer protein/seed storage 2S albumin"/>
    <property type="match status" value="1"/>
</dbReference>
<protein>
    <submittedName>
        <fullName evidence="13">Non-specific lipid transfer protein-like 1</fullName>
    </submittedName>
</protein>
<evidence type="ECO:0000313" key="13">
    <source>
        <dbReference type="RefSeq" id="XP_010455674.1"/>
    </source>
</evidence>
<evidence type="ECO:0000256" key="9">
    <source>
        <dbReference type="ARBA" id="ARBA00023288"/>
    </source>
</evidence>
<name>A0ABM0VG63_CAMSA</name>
<keyword evidence="4" id="KW-0336">GPI-anchor</keyword>
<proteinExistence type="inferred from homology"/>
<keyword evidence="12" id="KW-1185">Reference proteome</keyword>
<reference evidence="13" key="2">
    <citation type="submission" date="2025-08" db="UniProtKB">
        <authorList>
            <consortium name="RefSeq"/>
        </authorList>
    </citation>
    <scope>IDENTIFICATION</scope>
    <source>
        <tissue evidence="13">Leaf</tissue>
    </source>
</reference>
<organism evidence="12 13">
    <name type="scientific">Camelina sativa</name>
    <name type="common">False flax</name>
    <name type="synonym">Myagrum sativum</name>
    <dbReference type="NCBI Taxonomy" id="90675"/>
    <lineage>
        <taxon>Eukaryota</taxon>
        <taxon>Viridiplantae</taxon>
        <taxon>Streptophyta</taxon>
        <taxon>Embryophyta</taxon>
        <taxon>Tracheophyta</taxon>
        <taxon>Spermatophyta</taxon>
        <taxon>Magnoliopsida</taxon>
        <taxon>eudicotyledons</taxon>
        <taxon>Gunneridae</taxon>
        <taxon>Pentapetalae</taxon>
        <taxon>rosids</taxon>
        <taxon>malvids</taxon>
        <taxon>Brassicales</taxon>
        <taxon>Brassicaceae</taxon>
        <taxon>Camelineae</taxon>
        <taxon>Camelina</taxon>
    </lineage>
</organism>
<keyword evidence="9" id="KW-0449">Lipoprotein</keyword>
<sequence length="163" mass="16690">MAQITAVIFLLATLLMAATTVSGQGPHIPLAPSPAINEVMNCTSGLAVCAPAIIQGGTPSPECCTAIETAVNTQLSCLCKFIKSPMLFVPFNVTTFNALFSQTCGLTADPNLCSKTTAQAPLPQTKAPSPVPTESDKDAATASKLAGTGLVGIVLITISAMFY</sequence>
<dbReference type="InterPro" id="IPR043325">
    <property type="entry name" value="LTSS"/>
</dbReference>
<dbReference type="GeneID" id="104737242"/>
<accession>A0ABM0VG63</accession>
<keyword evidence="7" id="KW-1015">Disulfide bond</keyword>
<evidence type="ECO:0000256" key="7">
    <source>
        <dbReference type="ARBA" id="ARBA00023157"/>
    </source>
</evidence>
<feature type="signal peptide" evidence="10">
    <location>
        <begin position="1"/>
        <end position="23"/>
    </location>
</feature>
<feature type="chain" id="PRO_5046412064" evidence="10">
    <location>
        <begin position="24"/>
        <end position="163"/>
    </location>
</feature>
<evidence type="ECO:0000256" key="10">
    <source>
        <dbReference type="SAM" id="SignalP"/>
    </source>
</evidence>
<dbReference type="InterPro" id="IPR016140">
    <property type="entry name" value="Bifunc_inhib/LTP/seed_store"/>
</dbReference>
<dbReference type="Pfam" id="PF14368">
    <property type="entry name" value="LTP_2"/>
    <property type="match status" value="1"/>
</dbReference>
<evidence type="ECO:0000313" key="12">
    <source>
        <dbReference type="Proteomes" id="UP000694864"/>
    </source>
</evidence>
<keyword evidence="8" id="KW-0325">Glycoprotein</keyword>
<reference evidence="12" key="1">
    <citation type="journal article" date="2014" name="Nat. Commun.">
        <title>The emerging biofuel crop Camelina sativa retains a highly undifferentiated hexaploid genome structure.</title>
        <authorList>
            <person name="Kagale S."/>
            <person name="Koh C."/>
            <person name="Nixon J."/>
            <person name="Bollina V."/>
            <person name="Clarke W.E."/>
            <person name="Tuteja R."/>
            <person name="Spillane C."/>
            <person name="Robinson S.J."/>
            <person name="Links M.G."/>
            <person name="Clarke C."/>
            <person name="Higgins E.E."/>
            <person name="Huebert T."/>
            <person name="Sharpe A.G."/>
            <person name="Parkin I.A."/>
        </authorList>
    </citation>
    <scope>NUCLEOTIDE SEQUENCE [LARGE SCALE GENOMIC DNA]</scope>
    <source>
        <strain evidence="12">cv. DH55</strain>
    </source>
</reference>
<feature type="domain" description="Bifunctional inhibitor/plant lipid transfer protein/seed storage helical" evidence="11">
    <location>
        <begin position="40"/>
        <end position="113"/>
    </location>
</feature>
<keyword evidence="5 10" id="KW-0732">Signal</keyword>
<keyword evidence="3" id="KW-1003">Cell membrane</keyword>
<keyword evidence="6" id="KW-0472">Membrane</keyword>
<comment type="subcellular location">
    <subcellularLocation>
        <location evidence="1">Cell membrane</location>
        <topology evidence="1">Lipid-anchor</topology>
        <topology evidence="1">GPI-anchor</topology>
    </subcellularLocation>
</comment>
<dbReference type="RefSeq" id="XP_010455674.1">
    <property type="nucleotide sequence ID" value="XM_010457372.2"/>
</dbReference>
<evidence type="ECO:0000256" key="8">
    <source>
        <dbReference type="ARBA" id="ARBA00023180"/>
    </source>
</evidence>
<evidence type="ECO:0000256" key="3">
    <source>
        <dbReference type="ARBA" id="ARBA00022475"/>
    </source>
</evidence>
<dbReference type="PANTHER" id="PTHR33044">
    <property type="entry name" value="BIFUNCTIONAL INHIBITOR/LIPID-TRANSFER PROTEIN/SEED STORAGE 2S ALBUMIN SUPERFAMILY PROTEIN-RELATED"/>
    <property type="match status" value="1"/>
</dbReference>
<comment type="similarity">
    <text evidence="2">Belongs to the plant LTP family.</text>
</comment>
<evidence type="ECO:0000256" key="1">
    <source>
        <dbReference type="ARBA" id="ARBA00004609"/>
    </source>
</evidence>
<gene>
    <name evidence="13" type="primary">LOC104737242</name>
</gene>
<evidence type="ECO:0000256" key="2">
    <source>
        <dbReference type="ARBA" id="ARBA00009748"/>
    </source>
</evidence>